<evidence type="ECO:0000313" key="3">
    <source>
        <dbReference type="Proteomes" id="UP000479710"/>
    </source>
</evidence>
<keyword evidence="3" id="KW-1185">Reference proteome</keyword>
<dbReference type="EMBL" id="SPHZ02000001">
    <property type="protein sequence ID" value="KAF0935240.1"/>
    <property type="molecule type" value="Genomic_DNA"/>
</dbReference>
<protein>
    <submittedName>
        <fullName evidence="2">Uncharacterized protein</fullName>
    </submittedName>
</protein>
<dbReference type="AlphaFoldDB" id="A0A6G1FE85"/>
<gene>
    <name evidence="2" type="ORF">E2562_031535</name>
</gene>
<name>A0A6G1FE85_9ORYZ</name>
<organism evidence="2 3">
    <name type="scientific">Oryza meyeriana var. granulata</name>
    <dbReference type="NCBI Taxonomy" id="110450"/>
    <lineage>
        <taxon>Eukaryota</taxon>
        <taxon>Viridiplantae</taxon>
        <taxon>Streptophyta</taxon>
        <taxon>Embryophyta</taxon>
        <taxon>Tracheophyta</taxon>
        <taxon>Spermatophyta</taxon>
        <taxon>Magnoliopsida</taxon>
        <taxon>Liliopsida</taxon>
        <taxon>Poales</taxon>
        <taxon>Poaceae</taxon>
        <taxon>BOP clade</taxon>
        <taxon>Oryzoideae</taxon>
        <taxon>Oryzeae</taxon>
        <taxon>Oryzinae</taxon>
        <taxon>Oryza</taxon>
        <taxon>Oryza meyeriana</taxon>
    </lineage>
</organism>
<reference evidence="2 3" key="1">
    <citation type="submission" date="2019-11" db="EMBL/GenBank/DDBJ databases">
        <title>Whole genome sequence of Oryza granulata.</title>
        <authorList>
            <person name="Li W."/>
        </authorList>
    </citation>
    <scope>NUCLEOTIDE SEQUENCE [LARGE SCALE GENOMIC DNA]</scope>
    <source>
        <strain evidence="3">cv. Menghai</strain>
        <tissue evidence="2">Leaf</tissue>
    </source>
</reference>
<feature type="region of interest" description="Disordered" evidence="1">
    <location>
        <begin position="70"/>
        <end position="102"/>
    </location>
</feature>
<accession>A0A6G1FE85</accession>
<comment type="caution">
    <text evidence="2">The sequence shown here is derived from an EMBL/GenBank/DDBJ whole genome shotgun (WGS) entry which is preliminary data.</text>
</comment>
<dbReference type="Proteomes" id="UP000479710">
    <property type="component" value="Unassembled WGS sequence"/>
</dbReference>
<evidence type="ECO:0000256" key="1">
    <source>
        <dbReference type="SAM" id="MobiDB-lite"/>
    </source>
</evidence>
<sequence length="102" mass="10352">MPDRCAGGRRLIVVVGADKHVLRVQEITWVRPPLLCTQGGGGGEELSMAGIAGGADAPAGGESLAGWQAAIGGTTGDGGDWDGRLQRRRTRGGGADTGDGRR</sequence>
<evidence type="ECO:0000313" key="2">
    <source>
        <dbReference type="EMBL" id="KAF0935240.1"/>
    </source>
</evidence>
<feature type="compositionally biased region" description="Gly residues" evidence="1">
    <location>
        <begin position="92"/>
        <end position="102"/>
    </location>
</feature>
<proteinExistence type="predicted"/>